<dbReference type="PANTHER" id="PTHR47331">
    <property type="entry name" value="PHD-TYPE DOMAIN-CONTAINING PROTEIN"/>
    <property type="match status" value="1"/>
</dbReference>
<feature type="compositionally biased region" description="Basic and acidic residues" evidence="1">
    <location>
        <begin position="2606"/>
        <end position="2616"/>
    </location>
</feature>
<dbReference type="PROSITE" id="PS50994">
    <property type="entry name" value="INTEGRASE"/>
    <property type="match status" value="1"/>
</dbReference>
<dbReference type="EMBL" id="KL596705">
    <property type="protein sequence ID" value="KER28172.1"/>
    <property type="molecule type" value="Genomic_DNA"/>
</dbReference>
<dbReference type="GeneID" id="20327800"/>
<dbReference type="InterPro" id="IPR036397">
    <property type="entry name" value="RNaseH_sf"/>
</dbReference>
<evidence type="ECO:0000256" key="1">
    <source>
        <dbReference type="SAM" id="MobiDB-lite"/>
    </source>
</evidence>
<feature type="non-terminal residue" evidence="4">
    <location>
        <position position="1"/>
    </location>
</feature>
<feature type="region of interest" description="Disordered" evidence="1">
    <location>
        <begin position="1996"/>
        <end position="2051"/>
    </location>
</feature>
<feature type="domain" description="Integrase catalytic" evidence="3">
    <location>
        <begin position="546"/>
        <end position="692"/>
    </location>
</feature>
<feature type="compositionally biased region" description="Polar residues" evidence="1">
    <location>
        <begin position="2237"/>
        <end position="2253"/>
    </location>
</feature>
<dbReference type="InterPro" id="IPR021419">
    <property type="entry name" value="Mediator_Med25_VWA"/>
</dbReference>
<sequence>DGDCTALFCNPTVSAEENLLSNVIPEFGFLGRFRGLARVSQTQKADCRNSGFPTGNRTRAFNVTGGDTDHYTAEDTTPVGLCNSTSQTESGTCLGVLLVRVNGPQGSVLTYALLDIGSDVTLVTKDLLDEVGLTGTPTILNLSRLRLCFAYPEVLVLRVTRRYRSTVAVLDSTRLTEDDVGILIGCDVSEAHWVFDQRLGGKKQPFAVKTLLGWMLLGPMKNGTKQKVVSHCITGCSQGIQEHLQRLYNSEFADTSASNTSLSLEDQRALLIAETSAVRVSGHYQLPLPWKDNALTLPDNFQVARKRLGNLKTRLCKDRVLHGKYDKVLRAYMEKRYIERVADASTLSLNSKQWYLPHHQVINPKKPDKIRIVSDCAAKCHGVSLNDHLYQGPDLTTKLVNVMVGFRLEQVAVAADIKGMLLQVKVDPCDRDALKSLVAQANRREGNDVMCPLMSWSSCWMKLPKVVAWLLHYRQRLLIKKGRARKEALPSGVIRVSELRQARNCLIKMVQSAHFARELHQINAPVLDAKRSRNRTQNGSLQKLSPVSEMAGNLSTDSFLQCLMRFVGRRGKPTDIYSDNGTKFVGALREFRDDIKLWSLSKISDRLLTMDIQWHFNLPATSHRDGVWERIIRSVRRILLCICREQCLTDEQLNTLLIQAERILNNRPVVPLSSDSNDLEPLTPNSLLLMQCCPAVPGRDGLASRYHAGWKQVNYLAGVFWRRWIREYLPTLQMRTKWLRATQELKRGDLVLVSGEDLPREKWPLGVVDSCEASPDGLVRTLHVRTAGGVLKRERPISLTSVPCKVMERILKRAILDHLTSSNLISPAQHGFLPNRSCVTNMLVFMDSLTQAKDEGLISDAIFFDFSKAFDRVPHVPLLHKLESYGIQGKILRWIKAFLSDRSFRVRIGSTYSSPAPVSIGVPQGSVLGPLLFLIYFNDLPDVLGSPCLLFADDLKSCCSNASALQMDVDAAKQWSLDWHLPLNDEKCVHVSFGGDSANAFVMHGEKGPENIMRIDAKKDLGIWVSSNLSFALNHEKSAQKAFAILRMIRRTFSRITRIDFQILYGAYVRPLLEYAYQVVYSGRTKDVTLIERVQRAATRMVAGLKSVDYETRLAMLDLFPLEYRCLRGYLILTYALFDQSLANRFFTVDPANTRRGHRRPSSTPPGQWLLNHAPSNVHFTPSASGDRVHKLPLYQEADYNVLLDSDIIEGAQPVGSISNGFLATDLASPSTHIDVWITSSATERTVSCENLTTCVTAPTVPSDSSFLFPTSSPSPSIPCAATDKFGIRTTPIRTKLKRPHSAISGDTNPIQLEETTARPFSAPKRLVEEACDPISELFVDGSTLSFTTLDSATLVAEESDVNGAYPPKSTLEALVASNSPLLFFPTGYSLDTDQDAVPLCDFLSASSAKSRPSPVDSYEAGENNYTVDPELNNPDYMVTDGSDILNGNSANSVSSSRSLASVDLCETVPKSSDSQGSPNTTLSEFGVSSKTYLDAPGSITTHLSAFVEAMRSYAAELCPVDCVILMERCRPFNCDTLFMKYFREQYLCPILSNLNGGPPLNADFGRDAYTSLYSLHGFYWRKPRQINTWVPDTPIIYRILKQIATVKHEERHATNEHADMFTGTPGHDLLEAAVEAFDAIDRARRGLCKQVQRHLILLTVSPINLDEVHKELVSSSDDCTKSGPLTNLRRRGVALSAFAPVPSASVLQLYEIINGTPPSPFYDRHWQTVALSPKLIDSDSPERRIIGPLAADAHAQAEAELLLTEQRHQKKLMQDQPQIDPVLTNGHPHSLVGPLQGSSPSSPARYVSKMQRHSSQANYMEGYMNGQTATINSGIATTVGCSVSDNAYRGTPNKLGPAVPSGNNSSSPMVQPYPGPANESPISHGHRGLRTSSHSHGSTPPGATSRASVPRSIADVIRPSEPPQVPVSCSSLSAGHSGPNSVDQLGPGSAYGSDSVATPQGFSAGIMSPQQGYNSGAAMSTQLYSPASSTLANLNQSQSAAGTNVPYQPYQQLPPEGSNTQINLRQSTAMAQSPGSVQGTFRPPSNAASPVGQLVSYANTVGLSSPSASRGPTRQYSPQLPPQSQQPAPHQRHTSPHSGGPPHQSARSYQLASPDNGLPGARSRSLTPIHFPPGGPPAQSMPNAYQMKENIPISPGPGSTGMWLTGHPPSHAMGDNTARPYDSQAYRPGLPSSCPGYQTSVNSGRPSTGTSAGVPGGPGTHRDPNSLTASGRLDSGSHQLSQSMQRPQSSALDTQAPVSHSVLWEGEVHVNDPNFSGPSRLKMSLILEQAGLRDFSFSEFIHFFTKNLFFIVILSQLNMQLWGPVAQLSIILAHCDSALVHRLTNNSPGGNLLAQVLVELPQSEEACNLVSALSSSISSMAVPLGILSPPPNMLPNPIPPGTIGFVCLSYSLKRNHIYGLIPADSEQFRQDLPSRQSNFTKSGASGVVVGPPEGSGPAQRSYAPAVSRVDDQFLSRSGIPTQSSFVAPNTGSMYVSVQRPMGPVSAGDRSTQNALPGQVYPNQPHLNYQSAVSTAQIPSSASYMSASGFSAKTQLSYMPMQQQQQQQTTLQRNTPSPSHRQREMMHSQSGPDPQPPQWIASQGEMSHHSQGREGKPAVQQQQQLYPQRPQIHAKPSQSYAFQPQPLVPSDRFVQGSGSAVPISNVMSQPGMANEPVGMMDHRNSPQFGASTHQSQQRFLTNAAFQGAGMVQSNYPLSGPAGSSSVPPSYGGQPCSQRALFPGQVPSSYQPVSSSNSSAIGYPGPGCYASRGNVSMPQSATAVSGYRFAPEHMVNGGSNNNISNVGFMQMQPHAGNHNLDPKPHHHPSSMDGQTYQTMSSRSMSCSVISVDSTMGANSAQTLQQAGGHFSTMPTQEPTIQQAPSSMYGSVHPQQHSTYDAFGPSGFF</sequence>
<dbReference type="Pfam" id="PF11265">
    <property type="entry name" value="Med25_VWA"/>
    <property type="match status" value="1"/>
</dbReference>
<name>A0A074ZQU8_OPIVI</name>
<feature type="compositionally biased region" description="Low complexity" evidence="1">
    <location>
        <begin position="2620"/>
        <end position="2631"/>
    </location>
</feature>
<dbReference type="PROSITE" id="PS50878">
    <property type="entry name" value="RT_POL"/>
    <property type="match status" value="1"/>
</dbReference>
<dbReference type="CTD" id="20327800"/>
<dbReference type="PANTHER" id="PTHR47331:SF1">
    <property type="entry name" value="GAG-LIKE PROTEIN"/>
    <property type="match status" value="1"/>
</dbReference>
<feature type="domain" description="Reverse transcriptase" evidence="2">
    <location>
        <begin position="763"/>
        <end position="1029"/>
    </location>
</feature>
<evidence type="ECO:0000259" key="2">
    <source>
        <dbReference type="PROSITE" id="PS50878"/>
    </source>
</evidence>
<feature type="compositionally biased region" description="Polar residues" evidence="1">
    <location>
        <begin position="2879"/>
        <end position="2897"/>
    </location>
</feature>
<feature type="region of interest" description="Disordered" evidence="1">
    <location>
        <begin position="2558"/>
        <end position="2643"/>
    </location>
</feature>
<gene>
    <name evidence="4" type="ORF">T265_13633</name>
</gene>
<feature type="compositionally biased region" description="Polar residues" evidence="1">
    <location>
        <begin position="1996"/>
        <end position="2040"/>
    </location>
</feature>
<dbReference type="InterPro" id="IPR012337">
    <property type="entry name" value="RNaseH-like_sf"/>
</dbReference>
<dbReference type="CDD" id="cd01650">
    <property type="entry name" value="RT_nLTR_like"/>
    <property type="match status" value="1"/>
</dbReference>
<feature type="region of interest" description="Disordered" evidence="1">
    <location>
        <begin position="1408"/>
        <end position="1434"/>
    </location>
</feature>
<feature type="region of interest" description="Disordered" evidence="1">
    <location>
        <begin position="2063"/>
        <end position="2253"/>
    </location>
</feature>
<dbReference type="STRING" id="6198.A0A074ZQU8"/>
<feature type="region of interest" description="Disordered" evidence="1">
    <location>
        <begin position="2440"/>
        <end position="2462"/>
    </location>
</feature>
<evidence type="ECO:0000313" key="4">
    <source>
        <dbReference type="EMBL" id="KER28172.1"/>
    </source>
</evidence>
<dbReference type="SUPFAM" id="SSF53098">
    <property type="entry name" value="Ribonuclease H-like"/>
    <property type="match status" value="1"/>
</dbReference>
<keyword evidence="5" id="KW-1185">Reference proteome</keyword>
<organism evidence="4 5">
    <name type="scientific">Opisthorchis viverrini</name>
    <name type="common">Southeast Asian liver fluke</name>
    <dbReference type="NCBI Taxonomy" id="6198"/>
    <lineage>
        <taxon>Eukaryota</taxon>
        <taxon>Metazoa</taxon>
        <taxon>Spiralia</taxon>
        <taxon>Lophotrochozoa</taxon>
        <taxon>Platyhelminthes</taxon>
        <taxon>Trematoda</taxon>
        <taxon>Digenea</taxon>
        <taxon>Opisthorchiida</taxon>
        <taxon>Opisthorchiata</taxon>
        <taxon>Opisthorchiidae</taxon>
        <taxon>Opisthorchis</taxon>
    </lineage>
</organism>
<dbReference type="PRINTS" id="PR01345">
    <property type="entry name" value="CERVTRCPTASE"/>
</dbReference>
<dbReference type="OrthoDB" id="6247678at2759"/>
<feature type="compositionally biased region" description="Low complexity" evidence="1">
    <location>
        <begin position="2443"/>
        <end position="2459"/>
    </location>
</feature>
<dbReference type="Gene3D" id="3.30.420.10">
    <property type="entry name" value="Ribonuclease H-like superfamily/Ribonuclease H"/>
    <property type="match status" value="1"/>
</dbReference>
<proteinExistence type="predicted"/>
<dbReference type="InterPro" id="IPR001584">
    <property type="entry name" value="Integrase_cat-core"/>
</dbReference>
<feature type="compositionally biased region" description="Polar residues" evidence="1">
    <location>
        <begin position="2196"/>
        <end position="2212"/>
    </location>
</feature>
<feature type="compositionally biased region" description="Polar residues" evidence="1">
    <location>
        <begin position="1891"/>
        <end position="1908"/>
    </location>
</feature>
<dbReference type="InterPro" id="IPR043502">
    <property type="entry name" value="DNA/RNA_pol_sf"/>
</dbReference>
<feature type="compositionally biased region" description="Polar residues" evidence="1">
    <location>
        <begin position="2509"/>
        <end position="2523"/>
    </location>
</feature>
<feature type="region of interest" description="Disordered" evidence="1">
    <location>
        <begin position="1853"/>
        <end position="1957"/>
    </location>
</feature>
<feature type="region of interest" description="Disordered" evidence="1">
    <location>
        <begin position="2879"/>
        <end position="2907"/>
    </location>
</feature>
<feature type="compositionally biased region" description="Polar residues" evidence="1">
    <location>
        <begin position="2063"/>
        <end position="2078"/>
    </location>
</feature>
<dbReference type="KEGG" id="ovi:T265_13633"/>
<evidence type="ECO:0000259" key="3">
    <source>
        <dbReference type="PROSITE" id="PS50994"/>
    </source>
</evidence>
<evidence type="ECO:0000313" key="5">
    <source>
        <dbReference type="Proteomes" id="UP000054324"/>
    </source>
</evidence>
<dbReference type="GO" id="GO:0015074">
    <property type="term" value="P:DNA integration"/>
    <property type="evidence" value="ECO:0007669"/>
    <property type="project" value="InterPro"/>
</dbReference>
<dbReference type="Pfam" id="PF00078">
    <property type="entry name" value="RVT_1"/>
    <property type="match status" value="1"/>
</dbReference>
<dbReference type="SUPFAM" id="SSF56672">
    <property type="entry name" value="DNA/RNA polymerases"/>
    <property type="match status" value="1"/>
</dbReference>
<accession>A0A074ZQU8</accession>
<feature type="compositionally biased region" description="Polar residues" evidence="1">
    <location>
        <begin position="1928"/>
        <end position="1944"/>
    </location>
</feature>
<dbReference type="RefSeq" id="XP_009168088.1">
    <property type="nucleotide sequence ID" value="XM_009169824.1"/>
</dbReference>
<feature type="compositionally biased region" description="Polar residues" evidence="1">
    <location>
        <begin position="2569"/>
        <end position="2579"/>
    </location>
</feature>
<feature type="region of interest" description="Disordered" evidence="1">
    <location>
        <begin position="2502"/>
        <end position="2523"/>
    </location>
</feature>
<dbReference type="Proteomes" id="UP000054324">
    <property type="component" value="Unassembled WGS sequence"/>
</dbReference>
<reference evidence="4 5" key="1">
    <citation type="submission" date="2013-11" db="EMBL/GenBank/DDBJ databases">
        <title>Opisthorchis viverrini - life in the bile duct.</title>
        <authorList>
            <person name="Young N.D."/>
            <person name="Nagarajan N."/>
            <person name="Lin S.J."/>
            <person name="Korhonen P.K."/>
            <person name="Jex A.R."/>
            <person name="Hall R.S."/>
            <person name="Safavi-Hemami H."/>
            <person name="Kaewkong W."/>
            <person name="Bertrand D."/>
            <person name="Gao S."/>
            <person name="Seet Q."/>
            <person name="Wongkham S."/>
            <person name="Teh B.T."/>
            <person name="Wongkham C."/>
            <person name="Intapan P.M."/>
            <person name="Maleewong W."/>
            <person name="Yang X."/>
            <person name="Hu M."/>
            <person name="Wang Z."/>
            <person name="Hofmann A."/>
            <person name="Sternberg P.W."/>
            <person name="Tan P."/>
            <person name="Wang J."/>
            <person name="Gasser R.B."/>
        </authorList>
    </citation>
    <scope>NUCLEOTIDE SEQUENCE [LARGE SCALE GENOMIC DNA]</scope>
</reference>
<dbReference type="InterPro" id="IPR000477">
    <property type="entry name" value="RT_dom"/>
</dbReference>
<dbReference type="GO" id="GO:0003676">
    <property type="term" value="F:nucleic acid binding"/>
    <property type="evidence" value="ECO:0007669"/>
    <property type="project" value="InterPro"/>
</dbReference>
<protein>
    <submittedName>
        <fullName evidence="4">Uncharacterized protein</fullName>
    </submittedName>
</protein>